<dbReference type="OrthoDB" id="6199386at2"/>
<accession>A0A1G5PTL0</accession>
<dbReference type="AlphaFoldDB" id="A0A1G5PTL0"/>
<name>A0A1G5PTL0_9GAMM</name>
<evidence type="ECO:0000313" key="3">
    <source>
        <dbReference type="Proteomes" id="UP000199648"/>
    </source>
</evidence>
<evidence type="ECO:0000259" key="1">
    <source>
        <dbReference type="Pfam" id="PF19837"/>
    </source>
</evidence>
<proteinExistence type="predicted"/>
<reference evidence="2 3" key="1">
    <citation type="submission" date="2016-10" db="EMBL/GenBank/DDBJ databases">
        <authorList>
            <person name="de Groot N.N."/>
        </authorList>
    </citation>
    <scope>NUCLEOTIDE SEQUENCE [LARGE SCALE GENOMIC DNA]</scope>
    <source>
        <strain evidence="2 3">HLD2</strain>
    </source>
</reference>
<gene>
    <name evidence="2" type="ORF">SAMN03097708_00796</name>
</gene>
<keyword evidence="3" id="KW-1185">Reference proteome</keyword>
<dbReference type="EMBL" id="FMWD01000002">
    <property type="protein sequence ID" value="SCZ52747.1"/>
    <property type="molecule type" value="Genomic_DNA"/>
</dbReference>
<dbReference type="InterPro" id="IPR045630">
    <property type="entry name" value="DUF6316"/>
</dbReference>
<dbReference type="Pfam" id="PF19837">
    <property type="entry name" value="DUF6316"/>
    <property type="match status" value="1"/>
</dbReference>
<evidence type="ECO:0000313" key="2">
    <source>
        <dbReference type="EMBL" id="SCZ52747.1"/>
    </source>
</evidence>
<organism evidence="2 3">
    <name type="scientific">Thiohalomonas denitrificans</name>
    <dbReference type="NCBI Taxonomy" id="415747"/>
    <lineage>
        <taxon>Bacteria</taxon>
        <taxon>Pseudomonadati</taxon>
        <taxon>Pseudomonadota</taxon>
        <taxon>Gammaproteobacteria</taxon>
        <taxon>Thiohalomonadales</taxon>
        <taxon>Thiohalomonadaceae</taxon>
        <taxon>Thiohalomonas</taxon>
    </lineage>
</organism>
<sequence length="63" mass="7173">MNENREGESGPAPFRSGRMFSIGADWYFSTREGDRGPFPTREEAIAELALYMRDKATEDERIG</sequence>
<protein>
    <recommendedName>
        <fullName evidence="1">DUF6316 domain-containing protein</fullName>
    </recommendedName>
</protein>
<dbReference type="RefSeq" id="WP_092992835.1">
    <property type="nucleotide sequence ID" value="NZ_FMWD01000002.1"/>
</dbReference>
<dbReference type="Proteomes" id="UP000199648">
    <property type="component" value="Unassembled WGS sequence"/>
</dbReference>
<dbReference type="STRING" id="415747.SAMN03097708_00796"/>
<feature type="domain" description="DUF6316" evidence="1">
    <location>
        <begin position="5"/>
        <end position="53"/>
    </location>
</feature>